<dbReference type="EMBL" id="JAUIZM010000014">
    <property type="protein sequence ID" value="KAK1352816.1"/>
    <property type="molecule type" value="Genomic_DNA"/>
</dbReference>
<gene>
    <name evidence="6" type="ORF">POM88_052654</name>
</gene>
<feature type="domain" description="Zinc finger PHD-type" evidence="5">
    <location>
        <begin position="465"/>
        <end position="528"/>
    </location>
</feature>
<dbReference type="InterPro" id="IPR004146">
    <property type="entry name" value="DC1"/>
</dbReference>
<organism evidence="6 7">
    <name type="scientific">Heracleum sosnowskyi</name>
    <dbReference type="NCBI Taxonomy" id="360622"/>
    <lineage>
        <taxon>Eukaryota</taxon>
        <taxon>Viridiplantae</taxon>
        <taxon>Streptophyta</taxon>
        <taxon>Embryophyta</taxon>
        <taxon>Tracheophyta</taxon>
        <taxon>Spermatophyta</taxon>
        <taxon>Magnoliopsida</taxon>
        <taxon>eudicotyledons</taxon>
        <taxon>Gunneridae</taxon>
        <taxon>Pentapetalae</taxon>
        <taxon>asterids</taxon>
        <taxon>campanulids</taxon>
        <taxon>Apiales</taxon>
        <taxon>Apiaceae</taxon>
        <taxon>Apioideae</taxon>
        <taxon>apioid superclade</taxon>
        <taxon>Tordylieae</taxon>
        <taxon>Tordyliinae</taxon>
        <taxon>Heracleum</taxon>
    </lineage>
</organism>
<keyword evidence="4" id="KW-0862">Zinc</keyword>
<evidence type="ECO:0000313" key="6">
    <source>
        <dbReference type="EMBL" id="KAK1352816.1"/>
    </source>
</evidence>
<keyword evidence="3" id="KW-0863">Zinc-finger</keyword>
<sequence>MDHFSHEHPLFLNEDYIAREGDVCNACNEEMVSCKSFVFSCSRSIIMGIPSTNAGDVDEKCIKFLLHKNCAELPRRIENPRNQTEFLDLHINPRRKPTFSQYLCDIPGDLYHCNICHITIPWIYCNSSFRFFVCLKCAMYQVESLRNRKFEHLAHGQHPLALIQRPSSFKCDACNVEDNTKDMSYKCIDCPFWMHKSCADAPTSFLFQFHNKHPLVLSFSLPEVYKKFEQHCRLCKGTMSWETWLYYCPKCRFFTHFQCARSSRMLRCSHETEIYPDLVHLPAANESLMNLFAEQFIKEFSTRGNNDEFSPIRIKDWAHGKHDPQLITIDELHDQKDGDDKLLICDACAKPIRNDGGLFYACVLCQYFLHKFCGELPRTMDHVLQDSTLSAYKHSEPYKLFSCHGCQRKGNGILFHGRQNTHYSMLSRDSVIDVRLHIGCSTLPKKIKHESHYHPLYFKIKAVQACKACGRTAILLHSCEGCDFHVCAQCILKTKTVKHRWDPHPLHLIYDPEMVTNHEHGFHCEFCSNELNPNLWFYHCNDCDLSFHLKCYDKLCYLKYSLIKFGATNIILDKLHHHSLTFVLNKKFRRCGKCRRGILGKPVLECAPCKTIFCRRCCSW</sequence>
<name>A0AAD8LXK1_9APIA</name>
<keyword evidence="1" id="KW-0479">Metal-binding</keyword>
<evidence type="ECO:0000259" key="5">
    <source>
        <dbReference type="SMART" id="SM00249"/>
    </source>
</evidence>
<dbReference type="InterPro" id="IPR053192">
    <property type="entry name" value="Vacuole_Formation_Reg"/>
</dbReference>
<keyword evidence="2" id="KW-0677">Repeat</keyword>
<dbReference type="Pfam" id="PF03107">
    <property type="entry name" value="C1_2"/>
    <property type="match status" value="3"/>
</dbReference>
<dbReference type="GO" id="GO:0008270">
    <property type="term" value="F:zinc ion binding"/>
    <property type="evidence" value="ECO:0007669"/>
    <property type="project" value="UniProtKB-KW"/>
</dbReference>
<accession>A0AAD8LXK1</accession>
<evidence type="ECO:0000256" key="3">
    <source>
        <dbReference type="ARBA" id="ARBA00022771"/>
    </source>
</evidence>
<dbReference type="PANTHER" id="PTHR32410:SF216">
    <property type="entry name" value="PHORBOL-ESTER_DAG-TYPE DOMAIN-CONTAINING PROTEIN"/>
    <property type="match status" value="1"/>
</dbReference>
<dbReference type="SUPFAM" id="SSF57889">
    <property type="entry name" value="Cysteine-rich domain"/>
    <property type="match status" value="4"/>
</dbReference>
<dbReference type="Proteomes" id="UP001237642">
    <property type="component" value="Unassembled WGS sequence"/>
</dbReference>
<dbReference type="InterPro" id="IPR046349">
    <property type="entry name" value="C1-like_sf"/>
</dbReference>
<proteinExistence type="predicted"/>
<dbReference type="SMART" id="SM00249">
    <property type="entry name" value="PHD"/>
    <property type="match status" value="3"/>
</dbReference>
<dbReference type="PANTHER" id="PTHR32410">
    <property type="entry name" value="CYSTEINE/HISTIDINE-RICH C1 DOMAIN FAMILY PROTEIN"/>
    <property type="match status" value="1"/>
</dbReference>
<feature type="domain" description="Zinc finger PHD-type" evidence="5">
    <location>
        <begin position="170"/>
        <end position="236"/>
    </location>
</feature>
<dbReference type="AlphaFoldDB" id="A0AAD8LXK1"/>
<evidence type="ECO:0000313" key="7">
    <source>
        <dbReference type="Proteomes" id="UP001237642"/>
    </source>
</evidence>
<keyword evidence="7" id="KW-1185">Reference proteome</keyword>
<evidence type="ECO:0000256" key="4">
    <source>
        <dbReference type="ARBA" id="ARBA00022833"/>
    </source>
</evidence>
<protein>
    <recommendedName>
        <fullName evidence="5">Zinc finger PHD-type domain-containing protein</fullName>
    </recommendedName>
</protein>
<evidence type="ECO:0000256" key="1">
    <source>
        <dbReference type="ARBA" id="ARBA00022723"/>
    </source>
</evidence>
<feature type="domain" description="Zinc finger PHD-type" evidence="5">
    <location>
        <begin position="344"/>
        <end position="407"/>
    </location>
</feature>
<reference evidence="6" key="2">
    <citation type="submission" date="2023-05" db="EMBL/GenBank/DDBJ databases">
        <authorList>
            <person name="Schelkunov M.I."/>
        </authorList>
    </citation>
    <scope>NUCLEOTIDE SEQUENCE</scope>
    <source>
        <strain evidence="6">Hsosn_3</strain>
        <tissue evidence="6">Leaf</tissue>
    </source>
</reference>
<reference evidence="6" key="1">
    <citation type="submission" date="2023-02" db="EMBL/GenBank/DDBJ databases">
        <title>Genome of toxic invasive species Heracleum sosnowskyi carries increased number of genes despite the absence of recent whole-genome duplications.</title>
        <authorList>
            <person name="Schelkunov M."/>
            <person name="Shtratnikova V."/>
            <person name="Makarenko M."/>
            <person name="Klepikova A."/>
            <person name="Omelchenko D."/>
            <person name="Novikova G."/>
            <person name="Obukhova E."/>
            <person name="Bogdanov V."/>
            <person name="Penin A."/>
            <person name="Logacheva M."/>
        </authorList>
    </citation>
    <scope>NUCLEOTIDE SEQUENCE</scope>
    <source>
        <strain evidence="6">Hsosn_3</strain>
        <tissue evidence="6">Leaf</tissue>
    </source>
</reference>
<evidence type="ECO:0000256" key="2">
    <source>
        <dbReference type="ARBA" id="ARBA00022737"/>
    </source>
</evidence>
<comment type="caution">
    <text evidence="6">The sequence shown here is derived from an EMBL/GenBank/DDBJ whole genome shotgun (WGS) entry which is preliminary data.</text>
</comment>
<dbReference type="InterPro" id="IPR001965">
    <property type="entry name" value="Znf_PHD"/>
</dbReference>